<evidence type="ECO:0000313" key="6">
    <source>
        <dbReference type="EMBL" id="VDM57222.1"/>
    </source>
</evidence>
<keyword evidence="4" id="KW-0206">Cytoskeleton</keyword>
<dbReference type="Gene3D" id="3.40.850.10">
    <property type="entry name" value="Kinesin motor domain"/>
    <property type="match status" value="3"/>
</dbReference>
<evidence type="ECO:0000256" key="3">
    <source>
        <dbReference type="ARBA" id="ARBA00022840"/>
    </source>
</evidence>
<dbReference type="EMBL" id="UYYA01003884">
    <property type="protein sequence ID" value="VDM57222.1"/>
    <property type="molecule type" value="Genomic_DNA"/>
</dbReference>
<dbReference type="OrthoDB" id="3176171at2759"/>
<evidence type="ECO:0000313" key="7">
    <source>
        <dbReference type="Proteomes" id="UP000267027"/>
    </source>
</evidence>
<dbReference type="SMART" id="SM00129">
    <property type="entry name" value="KISc"/>
    <property type="match status" value="1"/>
</dbReference>
<dbReference type="InterPro" id="IPR027417">
    <property type="entry name" value="P-loop_NTPase"/>
</dbReference>
<dbReference type="GO" id="GO:0051231">
    <property type="term" value="P:spindle elongation"/>
    <property type="evidence" value="ECO:0007669"/>
    <property type="project" value="TreeGrafter"/>
</dbReference>
<sequence>MNNSTRKDSGSSRGAVDFNTRSSTFDFQHEGNRIVDGCVDGYNILGQTGPRKTYTMFGPPNAQNCLLDCHHRDLMPHTCGNLNFEGYQQNCRNEVIRSVQSLGVWEHRLKTLLVLEIGWEARRTAETAMNRESSRSHSILIVKTNELVNGIVNKKCATLNIVDSVNINLVKSCLSFALYHTPYRDSELTHILRDSLRPNSREEAIVNTHPDKGYYTSLSMLQFAAACRKIGNRVCANEDLAAGTVMAHKCDIARLREEFRSTRPAVLISLVHLNYEFILY</sequence>
<evidence type="ECO:0000256" key="2">
    <source>
        <dbReference type="ARBA" id="ARBA00022741"/>
    </source>
</evidence>
<dbReference type="InterPro" id="IPR027640">
    <property type="entry name" value="Kinesin-like_fam"/>
</dbReference>
<dbReference type="PANTHER" id="PTHR47969">
    <property type="entry name" value="CHROMOSOME-ASSOCIATED KINESIN KIF4A-RELATED"/>
    <property type="match status" value="1"/>
</dbReference>
<feature type="domain" description="Kinesin motor" evidence="5">
    <location>
        <begin position="4"/>
        <end position="238"/>
    </location>
</feature>
<dbReference type="AlphaFoldDB" id="A0A0R3PLJ4"/>
<evidence type="ECO:0000313" key="8">
    <source>
        <dbReference type="WBParaSite" id="ACOC_0000563601-mRNA-1"/>
    </source>
</evidence>
<dbReference type="InterPro" id="IPR001752">
    <property type="entry name" value="Kinesin_motor_dom"/>
</dbReference>
<dbReference type="PANTHER" id="PTHR47969:SF29">
    <property type="entry name" value="KINESIN-LIKE PROTEIN"/>
    <property type="match status" value="1"/>
</dbReference>
<keyword evidence="7" id="KW-1185">Reference proteome</keyword>
<protein>
    <submittedName>
        <fullName evidence="8">Kinesin motor domain-containing protein</fullName>
    </submittedName>
</protein>
<accession>A0A0R3PLJ4</accession>
<dbReference type="GO" id="GO:0008017">
    <property type="term" value="F:microtubule binding"/>
    <property type="evidence" value="ECO:0007669"/>
    <property type="project" value="InterPro"/>
</dbReference>
<dbReference type="STRING" id="334426.A0A0R3PLJ4"/>
<evidence type="ECO:0000256" key="4">
    <source>
        <dbReference type="ARBA" id="ARBA00023212"/>
    </source>
</evidence>
<reference evidence="8" key="1">
    <citation type="submission" date="2016-03" db="UniProtKB">
        <authorList>
            <consortium name="WormBaseParasite"/>
        </authorList>
    </citation>
    <scope>IDENTIFICATION</scope>
</reference>
<dbReference type="InterPro" id="IPR036961">
    <property type="entry name" value="Kinesin_motor_dom_sf"/>
</dbReference>
<evidence type="ECO:0000259" key="5">
    <source>
        <dbReference type="SMART" id="SM00129"/>
    </source>
</evidence>
<dbReference type="GO" id="GO:0005875">
    <property type="term" value="C:microtubule associated complex"/>
    <property type="evidence" value="ECO:0007669"/>
    <property type="project" value="TreeGrafter"/>
</dbReference>
<keyword evidence="2" id="KW-0547">Nucleotide-binding</keyword>
<organism evidence="8">
    <name type="scientific">Angiostrongylus costaricensis</name>
    <name type="common">Nematode worm</name>
    <dbReference type="NCBI Taxonomy" id="334426"/>
    <lineage>
        <taxon>Eukaryota</taxon>
        <taxon>Metazoa</taxon>
        <taxon>Ecdysozoa</taxon>
        <taxon>Nematoda</taxon>
        <taxon>Chromadorea</taxon>
        <taxon>Rhabditida</taxon>
        <taxon>Rhabditina</taxon>
        <taxon>Rhabditomorpha</taxon>
        <taxon>Strongyloidea</taxon>
        <taxon>Metastrongylidae</taxon>
        <taxon>Angiostrongylus</taxon>
    </lineage>
</organism>
<dbReference type="GO" id="GO:0007052">
    <property type="term" value="P:mitotic spindle organization"/>
    <property type="evidence" value="ECO:0007669"/>
    <property type="project" value="TreeGrafter"/>
</dbReference>
<comment type="subcellular location">
    <subcellularLocation>
        <location evidence="1">Cytoplasm</location>
        <location evidence="1">Cytoskeleton</location>
    </subcellularLocation>
</comment>
<evidence type="ECO:0000256" key="1">
    <source>
        <dbReference type="ARBA" id="ARBA00004245"/>
    </source>
</evidence>
<dbReference type="WBParaSite" id="ACOC_0000563601-mRNA-1">
    <property type="protein sequence ID" value="ACOC_0000563601-mRNA-1"/>
    <property type="gene ID" value="ACOC_0000563601"/>
</dbReference>
<dbReference type="Proteomes" id="UP000267027">
    <property type="component" value="Unassembled WGS sequence"/>
</dbReference>
<proteinExistence type="predicted"/>
<keyword evidence="4" id="KW-0963">Cytoplasm</keyword>
<dbReference type="PRINTS" id="PR00380">
    <property type="entry name" value="KINESINHEAVY"/>
</dbReference>
<name>A0A0R3PLJ4_ANGCS</name>
<reference evidence="6 7" key="2">
    <citation type="submission" date="2018-11" db="EMBL/GenBank/DDBJ databases">
        <authorList>
            <consortium name="Pathogen Informatics"/>
        </authorList>
    </citation>
    <scope>NUCLEOTIDE SEQUENCE [LARGE SCALE GENOMIC DNA]</scope>
    <source>
        <strain evidence="6 7">Costa Rica</strain>
    </source>
</reference>
<gene>
    <name evidence="6" type="ORF">ACOC_LOCUS5637</name>
</gene>
<dbReference type="GO" id="GO:0005524">
    <property type="term" value="F:ATP binding"/>
    <property type="evidence" value="ECO:0007669"/>
    <property type="project" value="UniProtKB-KW"/>
</dbReference>
<dbReference type="GO" id="GO:0007018">
    <property type="term" value="P:microtubule-based movement"/>
    <property type="evidence" value="ECO:0007669"/>
    <property type="project" value="InterPro"/>
</dbReference>
<dbReference type="SUPFAM" id="SSF52540">
    <property type="entry name" value="P-loop containing nucleoside triphosphate hydrolases"/>
    <property type="match status" value="1"/>
</dbReference>
<keyword evidence="3" id="KW-0067">ATP-binding</keyword>
<dbReference type="GO" id="GO:0003777">
    <property type="term" value="F:microtubule motor activity"/>
    <property type="evidence" value="ECO:0007669"/>
    <property type="project" value="InterPro"/>
</dbReference>
<dbReference type="Pfam" id="PF00225">
    <property type="entry name" value="Kinesin"/>
    <property type="match status" value="2"/>
</dbReference>